<evidence type="ECO:0000313" key="2">
    <source>
        <dbReference type="EMBL" id="UVQ75302.1"/>
    </source>
</evidence>
<dbReference type="Proteomes" id="UP000095606">
    <property type="component" value="Unassembled WGS sequence"/>
</dbReference>
<accession>A0A174MEG7</accession>
<dbReference type="Proteomes" id="UP001060104">
    <property type="component" value="Chromosome"/>
</dbReference>
<dbReference type="AlphaFoldDB" id="A0A174MEG7"/>
<dbReference type="EMBL" id="CZAE01000010">
    <property type="protein sequence ID" value="CUP33736.1"/>
    <property type="molecule type" value="Genomic_DNA"/>
</dbReference>
<evidence type="ECO:0000313" key="3">
    <source>
        <dbReference type="Proteomes" id="UP000095606"/>
    </source>
</evidence>
<dbReference type="Pfam" id="PF13149">
    <property type="entry name" value="Mfa_like_1"/>
    <property type="match status" value="1"/>
</dbReference>
<reference evidence="2" key="2">
    <citation type="submission" date="2022-08" db="EMBL/GenBank/DDBJ databases">
        <title>Genome Sequencing of Bacteroides fragilis Group Isolates with Nanopore Technology.</title>
        <authorList>
            <person name="Tisza M.J."/>
            <person name="Smith D."/>
            <person name="Dekker J.P."/>
        </authorList>
    </citation>
    <scope>NUCLEOTIDE SEQUENCE</scope>
    <source>
        <strain evidence="2">BFG-527</strain>
    </source>
</reference>
<dbReference type="Gene3D" id="2.60.40.2620">
    <property type="entry name" value="Fimbrillin-like"/>
    <property type="match status" value="1"/>
</dbReference>
<dbReference type="GeneID" id="69587634"/>
<dbReference type="CDD" id="cd13121">
    <property type="entry name" value="BF2867_like_C"/>
    <property type="match status" value="1"/>
</dbReference>
<evidence type="ECO:0000313" key="1">
    <source>
        <dbReference type="EMBL" id="CUP33736.1"/>
    </source>
</evidence>
<proteinExistence type="predicted"/>
<organism evidence="1 3">
    <name type="scientific">Bacteroides faecis</name>
    <dbReference type="NCBI Taxonomy" id="674529"/>
    <lineage>
        <taxon>Bacteria</taxon>
        <taxon>Pseudomonadati</taxon>
        <taxon>Bacteroidota</taxon>
        <taxon>Bacteroidia</taxon>
        <taxon>Bacteroidales</taxon>
        <taxon>Bacteroidaceae</taxon>
        <taxon>Bacteroides</taxon>
    </lineage>
</organism>
<keyword evidence="4" id="KW-1185">Reference proteome</keyword>
<dbReference type="InterPro" id="IPR042278">
    <property type="entry name" value="Mfa-like_1_N"/>
</dbReference>
<sequence length="283" mass="32635">MKTVIYLQTLIVILLFLFHSCSSGEVDKCDKEIITFLPAVSVSTRSTMERGFEEGDKIGIFLFDQNKAAKWKYGSECWVSNIPVEYKGSVGWDSEMQLYWQKVPYTLMGIGYYPYASSTLDKDFTNVYFQLPNDQSNRKLLRQSDFLWASTTDIIYEKYNGGIPLLFNHLFSKLTVSFINTTSIANSDMKNGVQVTNVYNRAIVNLVTREVSYESSISPQVIQMYYDENRQTAEAIIIPQSVPVGQWINFKYKGRFYHYQLQEPLILESGKEYKITIDLSTVQ</sequence>
<gene>
    <name evidence="1" type="ORF">ERS852461_02361</name>
    <name evidence="2" type="ORF">NXY30_02455</name>
</gene>
<evidence type="ECO:0000313" key="4">
    <source>
        <dbReference type="Proteomes" id="UP001060104"/>
    </source>
</evidence>
<dbReference type="InterPro" id="IPR025049">
    <property type="entry name" value="Mfa-like_1"/>
</dbReference>
<protein>
    <submittedName>
        <fullName evidence="2">Fimbrillin family protein</fullName>
    </submittedName>
</protein>
<dbReference type="Gene3D" id="2.60.40.2630">
    <property type="match status" value="1"/>
</dbReference>
<accession>A0A3E5GD02</accession>
<reference evidence="1 3" key="1">
    <citation type="submission" date="2015-09" db="EMBL/GenBank/DDBJ databases">
        <authorList>
            <consortium name="Pathogen Informatics"/>
        </authorList>
    </citation>
    <scope>NUCLEOTIDE SEQUENCE [LARGE SCALE GENOMIC DNA]</scope>
    <source>
        <strain evidence="1 3">2789STDY5834846</strain>
    </source>
</reference>
<dbReference type="EMBL" id="CP103141">
    <property type="protein sequence ID" value="UVQ75302.1"/>
    <property type="molecule type" value="Genomic_DNA"/>
</dbReference>
<dbReference type="CDD" id="cd13120">
    <property type="entry name" value="BF2867_like_N"/>
    <property type="match status" value="1"/>
</dbReference>
<name>A0A174MEG7_9BACE</name>
<dbReference type="RefSeq" id="WP_010535588.1">
    <property type="nucleotide sequence ID" value="NZ_CABMFH010000010.1"/>
</dbReference>